<evidence type="ECO:0000313" key="3">
    <source>
        <dbReference type="Proteomes" id="UP000664940"/>
    </source>
</evidence>
<name>A0A834E101_9CHIR</name>
<dbReference type="EMBL" id="JABVXQ010000007">
    <property type="protein sequence ID" value="KAF6099971.1"/>
    <property type="molecule type" value="Genomic_DNA"/>
</dbReference>
<dbReference type="Proteomes" id="UP000664940">
    <property type="component" value="Unassembled WGS sequence"/>
</dbReference>
<feature type="region of interest" description="Disordered" evidence="1">
    <location>
        <begin position="83"/>
        <end position="140"/>
    </location>
</feature>
<organism evidence="2 3">
    <name type="scientific">Phyllostomus discolor</name>
    <name type="common">pale spear-nosed bat</name>
    <dbReference type="NCBI Taxonomy" id="89673"/>
    <lineage>
        <taxon>Eukaryota</taxon>
        <taxon>Metazoa</taxon>
        <taxon>Chordata</taxon>
        <taxon>Craniata</taxon>
        <taxon>Vertebrata</taxon>
        <taxon>Euteleostomi</taxon>
        <taxon>Mammalia</taxon>
        <taxon>Eutheria</taxon>
        <taxon>Laurasiatheria</taxon>
        <taxon>Chiroptera</taxon>
        <taxon>Yangochiroptera</taxon>
        <taxon>Phyllostomidae</taxon>
        <taxon>Phyllostominae</taxon>
        <taxon>Phyllostomus</taxon>
    </lineage>
</organism>
<sequence length="140" mass="15951">MWMVTVTRSPDQQSHKPSGVRYSRNEKPAPSFQPRKAAAKKGRAHQTAWESRKGERKKNQSEKETDFFSPFKRSLVYAKFCTRSRHRNNNNRKSPFTMGLHHKWPLGSVDTASGWPLDPPSLSIPRQTHVESQPGPLASA</sequence>
<feature type="compositionally biased region" description="Basic and acidic residues" evidence="1">
    <location>
        <begin position="50"/>
        <end position="66"/>
    </location>
</feature>
<reference evidence="2 3" key="1">
    <citation type="journal article" date="2020" name="Nature">
        <title>Six reference-quality genomes reveal evolution of bat adaptations.</title>
        <authorList>
            <person name="Jebb D."/>
            <person name="Huang Z."/>
            <person name="Pippel M."/>
            <person name="Hughes G.M."/>
            <person name="Lavrichenko K."/>
            <person name="Devanna P."/>
            <person name="Winkler S."/>
            <person name="Jermiin L.S."/>
            <person name="Skirmuntt E.C."/>
            <person name="Katzourakis A."/>
            <person name="Burkitt-Gray L."/>
            <person name="Ray D.A."/>
            <person name="Sullivan K.A.M."/>
            <person name="Roscito J.G."/>
            <person name="Kirilenko B.M."/>
            <person name="Davalos L.M."/>
            <person name="Corthals A.P."/>
            <person name="Power M.L."/>
            <person name="Jones G."/>
            <person name="Ransome R.D."/>
            <person name="Dechmann D.K.N."/>
            <person name="Locatelli A.G."/>
            <person name="Puechmaille S.J."/>
            <person name="Fedrigo O."/>
            <person name="Jarvis E.D."/>
            <person name="Hiller M."/>
            <person name="Vernes S.C."/>
            <person name="Myers E.W."/>
            <person name="Teeling E.C."/>
        </authorList>
    </citation>
    <scope>NUCLEOTIDE SEQUENCE [LARGE SCALE GENOMIC DNA]</scope>
    <source>
        <strain evidence="2">Bat1K_MPI-CBG_1</strain>
    </source>
</reference>
<feature type="compositionally biased region" description="Polar residues" evidence="1">
    <location>
        <begin position="1"/>
        <end position="16"/>
    </location>
</feature>
<comment type="caution">
    <text evidence="2">The sequence shown here is derived from an EMBL/GenBank/DDBJ whole genome shotgun (WGS) entry which is preliminary data.</text>
</comment>
<protein>
    <submittedName>
        <fullName evidence="2">Uncharacterized protein</fullName>
    </submittedName>
</protein>
<accession>A0A834E101</accession>
<feature type="region of interest" description="Disordered" evidence="1">
    <location>
        <begin position="1"/>
        <end position="66"/>
    </location>
</feature>
<proteinExistence type="predicted"/>
<gene>
    <name evidence="2" type="ORF">HJG60_011687</name>
</gene>
<evidence type="ECO:0000313" key="2">
    <source>
        <dbReference type="EMBL" id="KAF6099971.1"/>
    </source>
</evidence>
<dbReference type="AlphaFoldDB" id="A0A834E101"/>
<evidence type="ECO:0000256" key="1">
    <source>
        <dbReference type="SAM" id="MobiDB-lite"/>
    </source>
</evidence>